<dbReference type="InterPro" id="IPR052565">
    <property type="entry name" value="Glutaredoxin-like_YDR286C"/>
</dbReference>
<dbReference type="Gene3D" id="3.40.30.10">
    <property type="entry name" value="Glutaredoxin"/>
    <property type="match status" value="1"/>
</dbReference>
<dbReference type="InterPro" id="IPR036249">
    <property type="entry name" value="Thioredoxin-like_sf"/>
</dbReference>
<reference evidence="1" key="1">
    <citation type="submission" date="2021-09" db="EMBL/GenBank/DDBJ databases">
        <title>Genome analysis of Fictibacillus sp. KIGAM418 isolated from marine sediment.</title>
        <authorList>
            <person name="Seo M.-J."/>
            <person name="Cho E.-S."/>
            <person name="Hwang C.Y."/>
        </authorList>
    </citation>
    <scope>NUCLEOTIDE SEQUENCE</scope>
    <source>
        <strain evidence="1">KIGAM418</strain>
    </source>
</reference>
<name>A0A9X1XJB1_9BACL</name>
<dbReference type="Pfam" id="PF05768">
    <property type="entry name" value="Glrx-like"/>
    <property type="match status" value="1"/>
</dbReference>
<dbReference type="PANTHER" id="PTHR33558">
    <property type="entry name" value="GLUTAREDOXIN-LIKE PROTEIN C5ORF63 HOMOLOG"/>
    <property type="match status" value="1"/>
</dbReference>
<organism evidence="1 2">
    <name type="scientific">Fictibacillus marinisediminis</name>
    <dbReference type="NCBI Taxonomy" id="2878389"/>
    <lineage>
        <taxon>Bacteria</taxon>
        <taxon>Bacillati</taxon>
        <taxon>Bacillota</taxon>
        <taxon>Bacilli</taxon>
        <taxon>Bacillales</taxon>
        <taxon>Fictibacillaceae</taxon>
        <taxon>Fictibacillus</taxon>
    </lineage>
</organism>
<dbReference type="SUPFAM" id="SSF52833">
    <property type="entry name" value="Thioredoxin-like"/>
    <property type="match status" value="1"/>
</dbReference>
<dbReference type="InterPro" id="IPR008554">
    <property type="entry name" value="Glutaredoxin-like"/>
</dbReference>
<gene>
    <name evidence="1" type="ORF">LCY76_18430</name>
</gene>
<evidence type="ECO:0000313" key="1">
    <source>
        <dbReference type="EMBL" id="MCK6258554.1"/>
    </source>
</evidence>
<comment type="caution">
    <text evidence="1">The sequence shown here is derived from an EMBL/GenBank/DDBJ whole genome shotgun (WGS) entry which is preliminary data.</text>
</comment>
<dbReference type="EMBL" id="JAIWJX010000002">
    <property type="protein sequence ID" value="MCK6258554.1"/>
    <property type="molecule type" value="Genomic_DNA"/>
</dbReference>
<evidence type="ECO:0000313" key="2">
    <source>
        <dbReference type="Proteomes" id="UP001139011"/>
    </source>
</evidence>
<accession>A0A9X1XJB1</accession>
<protein>
    <submittedName>
        <fullName evidence="1">Glutaredoxin family protein</fullName>
    </submittedName>
</protein>
<sequence length="83" mass="9768">MSPLSITFYTKHHCPLCDKAHTILEELQEEIPMKIQKVDIYRSDELIEKYGLMIPVITVADEEIQYGQIHKESLRKRLLTINK</sequence>
<dbReference type="Proteomes" id="UP001139011">
    <property type="component" value="Unassembled WGS sequence"/>
</dbReference>
<proteinExistence type="predicted"/>
<dbReference type="PANTHER" id="PTHR33558:SF1">
    <property type="entry name" value="GLUTAREDOXIN-LIKE PROTEIN C5ORF63 HOMOLOG"/>
    <property type="match status" value="1"/>
</dbReference>
<dbReference type="AlphaFoldDB" id="A0A9X1XJB1"/>
<keyword evidence="2" id="KW-1185">Reference proteome</keyword>